<organism evidence="2 3">
    <name type="scientific">Gemmata palustris</name>
    <dbReference type="NCBI Taxonomy" id="2822762"/>
    <lineage>
        <taxon>Bacteria</taxon>
        <taxon>Pseudomonadati</taxon>
        <taxon>Planctomycetota</taxon>
        <taxon>Planctomycetia</taxon>
        <taxon>Gemmatales</taxon>
        <taxon>Gemmataceae</taxon>
        <taxon>Gemmata</taxon>
    </lineage>
</organism>
<comment type="caution">
    <text evidence="2">The sequence shown here is derived from an EMBL/GenBank/DDBJ whole genome shotgun (WGS) entry which is preliminary data.</text>
</comment>
<evidence type="ECO:0000313" key="2">
    <source>
        <dbReference type="EMBL" id="MBP3955378.1"/>
    </source>
</evidence>
<sequence>MSFTNWIKLGAVLAAIALFGYLNSRLDRANEADALERRVEELNSAASEKDRKAAELETELQAMRLQATEINRKWSNLRAEKNRPVCRLDDATIGLLKSASAPDAR</sequence>
<reference evidence="2 3" key="1">
    <citation type="submission" date="2021-04" db="EMBL/GenBank/DDBJ databases">
        <authorList>
            <person name="Ivanova A."/>
        </authorList>
    </citation>
    <scope>NUCLEOTIDE SEQUENCE [LARGE SCALE GENOMIC DNA]</scope>
    <source>
        <strain evidence="2 3">G18</strain>
    </source>
</reference>
<evidence type="ECO:0000256" key="1">
    <source>
        <dbReference type="SAM" id="Coils"/>
    </source>
</evidence>
<accession>A0ABS5BR74</accession>
<evidence type="ECO:0000313" key="3">
    <source>
        <dbReference type="Proteomes" id="UP000676565"/>
    </source>
</evidence>
<keyword evidence="1" id="KW-0175">Coiled coil</keyword>
<dbReference type="EMBL" id="JAGKQQ010000001">
    <property type="protein sequence ID" value="MBP3955378.1"/>
    <property type="molecule type" value="Genomic_DNA"/>
</dbReference>
<feature type="coiled-coil region" evidence="1">
    <location>
        <begin position="25"/>
        <end position="73"/>
    </location>
</feature>
<name>A0ABS5BR74_9BACT</name>
<proteinExistence type="predicted"/>
<protein>
    <submittedName>
        <fullName evidence="2">Uncharacterized protein</fullName>
    </submittedName>
</protein>
<gene>
    <name evidence="2" type="ORF">J8F10_08805</name>
</gene>
<dbReference type="RefSeq" id="WP_210653460.1">
    <property type="nucleotide sequence ID" value="NZ_JAGKQQ010000001.1"/>
</dbReference>
<dbReference type="Proteomes" id="UP000676565">
    <property type="component" value="Unassembled WGS sequence"/>
</dbReference>
<keyword evidence="3" id="KW-1185">Reference proteome</keyword>